<dbReference type="EMBL" id="JYIZ01000057">
    <property type="protein sequence ID" value="KJL37507.1"/>
    <property type="molecule type" value="Genomic_DNA"/>
</dbReference>
<feature type="domain" description="Acyl-CoA dehydrogenase/oxidase N-terminal" evidence="13">
    <location>
        <begin position="8"/>
        <end position="121"/>
    </location>
</feature>
<dbReference type="GO" id="GO:0033539">
    <property type="term" value="P:fatty acid beta-oxidation using acyl-CoA dehydrogenase"/>
    <property type="evidence" value="ECO:0007669"/>
    <property type="project" value="TreeGrafter"/>
</dbReference>
<evidence type="ECO:0000256" key="2">
    <source>
        <dbReference type="ARBA" id="ARBA00005102"/>
    </source>
</evidence>
<evidence type="ECO:0000256" key="9">
    <source>
        <dbReference type="ARBA" id="ARBA00042660"/>
    </source>
</evidence>
<dbReference type="AlphaFoldDB" id="A0A0M2GVH8"/>
<evidence type="ECO:0000256" key="10">
    <source>
        <dbReference type="RuleBase" id="RU362125"/>
    </source>
</evidence>
<dbReference type="GO" id="GO:0003995">
    <property type="term" value="F:acyl-CoA dehydrogenase activity"/>
    <property type="evidence" value="ECO:0007669"/>
    <property type="project" value="InterPro"/>
</dbReference>
<comment type="similarity">
    <text evidence="3 10">Belongs to the acyl-CoA dehydrogenase family.</text>
</comment>
<evidence type="ECO:0000256" key="3">
    <source>
        <dbReference type="ARBA" id="ARBA00009347"/>
    </source>
</evidence>
<evidence type="ECO:0000259" key="12">
    <source>
        <dbReference type="Pfam" id="PF02770"/>
    </source>
</evidence>
<dbReference type="GO" id="GO:0050660">
    <property type="term" value="F:flavin adenine dinucleotide binding"/>
    <property type="evidence" value="ECO:0007669"/>
    <property type="project" value="InterPro"/>
</dbReference>
<dbReference type="Pfam" id="PF00441">
    <property type="entry name" value="Acyl-CoA_dh_1"/>
    <property type="match status" value="1"/>
</dbReference>
<dbReference type="InterPro" id="IPR050741">
    <property type="entry name" value="Acyl-CoA_dehydrogenase"/>
</dbReference>
<evidence type="ECO:0000313" key="15">
    <source>
        <dbReference type="Proteomes" id="UP000033956"/>
    </source>
</evidence>
<dbReference type="InterPro" id="IPR009075">
    <property type="entry name" value="AcylCo_DH/oxidase_C"/>
</dbReference>
<feature type="domain" description="Acyl-CoA dehydrogenase/oxidase C-terminal" evidence="11">
    <location>
        <begin position="234"/>
        <end position="379"/>
    </location>
</feature>
<dbReference type="InterPro" id="IPR013786">
    <property type="entry name" value="AcylCoA_DH/ox_N"/>
</dbReference>
<dbReference type="PROSITE" id="PS00073">
    <property type="entry name" value="ACYL_COA_DH_2"/>
    <property type="match status" value="1"/>
</dbReference>
<dbReference type="OrthoDB" id="2769798at2"/>
<dbReference type="GO" id="GO:0005737">
    <property type="term" value="C:cytoplasm"/>
    <property type="evidence" value="ECO:0007669"/>
    <property type="project" value="TreeGrafter"/>
</dbReference>
<evidence type="ECO:0000313" key="14">
    <source>
        <dbReference type="EMBL" id="KJL37507.1"/>
    </source>
</evidence>
<protein>
    <recommendedName>
        <fullName evidence="8">Acyl-[acyl-carrier-protein] dehydrogenase MbtN</fullName>
    </recommendedName>
    <alternativeName>
        <fullName evidence="9">Mycobactin synthase protein N</fullName>
    </alternativeName>
</protein>
<dbReference type="Pfam" id="PF02771">
    <property type="entry name" value="Acyl-CoA_dh_N"/>
    <property type="match status" value="1"/>
</dbReference>
<dbReference type="FunFam" id="2.40.110.10:FF:000002">
    <property type="entry name" value="Acyl-CoA dehydrogenase fadE12"/>
    <property type="match status" value="1"/>
</dbReference>
<sequence length="384" mass="42230">MRQTFYDDDHEAFREVVATYIAHSVAPSYPQWEADRLIDRAAWTDAGAAGLLGMAAQEAFGGADVDDYRFRCVIAEELAFAGATSLASGFALQDDIVIPYLLEHATKDQLERWMPSLVSGETISAIAMTEPGTGSDLRGITTSAVRDGSDWVLSGQKTFITNGIHADLVIVVARTDTGSGPRHTLFVVEREAPGFERGRKIDKIGLHAQDTAELFFDQVRVPAENVLGEVGAAFGYLMAGLPRERLSIAVAALAGSAAALRWTEDYVFQRTAFGTRVGDFQNTRFMLAEMETELDVTRAYVHAAVLAQNEGSLTTGDASKAKWWTTELQERIVTRGLQLFGGYGFTEEFPIGRAFRDSRVQSIYGGTTEIMKEIIGREIERRHR</sequence>
<dbReference type="InterPro" id="IPR046373">
    <property type="entry name" value="Acyl-CoA_Oxase/DH_mid-dom_sf"/>
</dbReference>
<comment type="caution">
    <text evidence="14">The sequence shown here is derived from an EMBL/GenBank/DDBJ whole genome shotgun (WGS) entry which is preliminary data.</text>
</comment>
<evidence type="ECO:0000256" key="7">
    <source>
        <dbReference type="ARBA" id="ARBA00037085"/>
    </source>
</evidence>
<keyword evidence="6 10" id="KW-0560">Oxidoreductase</keyword>
<dbReference type="InterPro" id="IPR009100">
    <property type="entry name" value="AcylCoA_DH/oxidase_NM_dom_sf"/>
</dbReference>
<gene>
    <name evidence="14" type="primary">mmgC_4</name>
    <name evidence="14" type="ORF">RS81_03264</name>
</gene>
<keyword evidence="5 10" id="KW-0274">FAD</keyword>
<dbReference type="Gene3D" id="2.40.110.10">
    <property type="entry name" value="Butyryl-CoA Dehydrogenase, subunit A, domain 2"/>
    <property type="match status" value="1"/>
</dbReference>
<dbReference type="Proteomes" id="UP000033956">
    <property type="component" value="Unassembled WGS sequence"/>
</dbReference>
<dbReference type="Pfam" id="PF02770">
    <property type="entry name" value="Acyl-CoA_dh_M"/>
    <property type="match status" value="1"/>
</dbReference>
<evidence type="ECO:0000259" key="11">
    <source>
        <dbReference type="Pfam" id="PF00441"/>
    </source>
</evidence>
<dbReference type="PATRIC" id="fig|92835.4.peg.3295"/>
<evidence type="ECO:0000256" key="8">
    <source>
        <dbReference type="ARBA" id="ARBA00040394"/>
    </source>
</evidence>
<dbReference type="InterPro" id="IPR036250">
    <property type="entry name" value="AcylCo_DH-like_C"/>
</dbReference>
<dbReference type="InterPro" id="IPR006089">
    <property type="entry name" value="Acyl-CoA_DH_CS"/>
</dbReference>
<accession>A0A0M2GVH8</accession>
<dbReference type="SUPFAM" id="SSF56645">
    <property type="entry name" value="Acyl-CoA dehydrogenase NM domain-like"/>
    <property type="match status" value="1"/>
</dbReference>
<evidence type="ECO:0000256" key="4">
    <source>
        <dbReference type="ARBA" id="ARBA00022630"/>
    </source>
</evidence>
<keyword evidence="15" id="KW-1185">Reference proteome</keyword>
<evidence type="ECO:0000256" key="6">
    <source>
        <dbReference type="ARBA" id="ARBA00023002"/>
    </source>
</evidence>
<keyword evidence="4 10" id="KW-0285">Flavoprotein</keyword>
<organism evidence="14 15">
    <name type="scientific">Microbacterium terrae</name>
    <dbReference type="NCBI Taxonomy" id="69369"/>
    <lineage>
        <taxon>Bacteria</taxon>
        <taxon>Bacillati</taxon>
        <taxon>Actinomycetota</taxon>
        <taxon>Actinomycetes</taxon>
        <taxon>Micrococcales</taxon>
        <taxon>Microbacteriaceae</taxon>
        <taxon>Microbacterium</taxon>
    </lineage>
</organism>
<name>A0A0M2GVH8_9MICO</name>
<dbReference type="PANTHER" id="PTHR48083:SF20">
    <property type="entry name" value="LONG-CHAIN SPECIFIC ACYL-COA DEHYDROGENASE, MITOCHONDRIAL"/>
    <property type="match status" value="1"/>
</dbReference>
<dbReference type="FunFam" id="1.20.140.10:FF:000001">
    <property type="entry name" value="Acyl-CoA dehydrogenase"/>
    <property type="match status" value="1"/>
</dbReference>
<comment type="pathway">
    <text evidence="2">Siderophore biosynthesis; mycobactin biosynthesis.</text>
</comment>
<feature type="domain" description="Acyl-CoA oxidase/dehydrogenase middle" evidence="12">
    <location>
        <begin position="125"/>
        <end position="219"/>
    </location>
</feature>
<dbReference type="SUPFAM" id="SSF47203">
    <property type="entry name" value="Acyl-CoA dehydrogenase C-terminal domain-like"/>
    <property type="match status" value="1"/>
</dbReference>
<dbReference type="Gene3D" id="1.20.140.10">
    <property type="entry name" value="Butyryl-CoA Dehydrogenase, subunit A, domain 3"/>
    <property type="match status" value="1"/>
</dbReference>
<evidence type="ECO:0000256" key="5">
    <source>
        <dbReference type="ARBA" id="ARBA00022827"/>
    </source>
</evidence>
<dbReference type="STRING" id="92835.RS81_03264"/>
<dbReference type="InterPro" id="IPR006091">
    <property type="entry name" value="Acyl-CoA_Oxase/DH_mid-dom"/>
</dbReference>
<evidence type="ECO:0000256" key="1">
    <source>
        <dbReference type="ARBA" id="ARBA00001974"/>
    </source>
</evidence>
<dbReference type="RefSeq" id="WP_045277156.1">
    <property type="nucleotide sequence ID" value="NZ_BAAAUP010000002.1"/>
</dbReference>
<comment type="cofactor">
    <cofactor evidence="1 10">
        <name>FAD</name>
        <dbReference type="ChEBI" id="CHEBI:57692"/>
    </cofactor>
</comment>
<dbReference type="PANTHER" id="PTHR48083">
    <property type="entry name" value="MEDIUM-CHAIN SPECIFIC ACYL-COA DEHYDROGENASE, MITOCHONDRIAL-RELATED"/>
    <property type="match status" value="1"/>
</dbReference>
<dbReference type="InterPro" id="IPR037069">
    <property type="entry name" value="AcylCoA_DH/ox_N_sf"/>
</dbReference>
<reference evidence="14 15" key="1">
    <citation type="submission" date="2015-02" db="EMBL/GenBank/DDBJ databases">
        <title>Draft genome sequences of ten Microbacterium spp. with emphasis on heavy metal contaminated environments.</title>
        <authorList>
            <person name="Corretto E."/>
        </authorList>
    </citation>
    <scope>NUCLEOTIDE SEQUENCE [LARGE SCALE GENOMIC DNA]</scope>
    <source>
        <strain evidence="14 15">DSM 12510</strain>
    </source>
</reference>
<dbReference type="Gene3D" id="1.10.540.10">
    <property type="entry name" value="Acyl-CoA dehydrogenase/oxidase, N-terminal domain"/>
    <property type="match status" value="1"/>
</dbReference>
<comment type="function">
    <text evidence="7">Catalyzes the dehydrogenation at the alpha-beta position of ACP-bound acyl chains. This results in the introduction of a double bond in the lipidic chain, which is further transferred to the epsilon-amino group of lysine residue in the mycobactin core by MbtK.</text>
</comment>
<proteinExistence type="inferred from homology"/>
<evidence type="ECO:0000259" key="13">
    <source>
        <dbReference type="Pfam" id="PF02771"/>
    </source>
</evidence>